<evidence type="ECO:0000313" key="1">
    <source>
        <dbReference type="EMBL" id="KAK0607598.1"/>
    </source>
</evidence>
<keyword evidence="2" id="KW-1185">Reference proteome</keyword>
<dbReference type="EMBL" id="JAUESC010000001">
    <property type="protein sequence ID" value="KAK0607598.1"/>
    <property type="molecule type" value="Genomic_DNA"/>
</dbReference>
<reference evidence="1" key="1">
    <citation type="journal article" date="2022" name="Plant J.">
        <title>Strategies of tolerance reflected in two North American maple genomes.</title>
        <authorList>
            <person name="McEvoy S.L."/>
            <person name="Sezen U.U."/>
            <person name="Trouern-Trend A."/>
            <person name="McMahon S.M."/>
            <person name="Schaberg P.G."/>
            <person name="Yang J."/>
            <person name="Wegrzyn J.L."/>
            <person name="Swenson N.G."/>
        </authorList>
    </citation>
    <scope>NUCLEOTIDE SEQUENCE</scope>
    <source>
        <strain evidence="1">NS2018</strain>
    </source>
</reference>
<dbReference type="Proteomes" id="UP001168877">
    <property type="component" value="Unassembled WGS sequence"/>
</dbReference>
<organism evidence="1 2">
    <name type="scientific">Acer saccharum</name>
    <name type="common">Sugar maple</name>
    <dbReference type="NCBI Taxonomy" id="4024"/>
    <lineage>
        <taxon>Eukaryota</taxon>
        <taxon>Viridiplantae</taxon>
        <taxon>Streptophyta</taxon>
        <taxon>Embryophyta</taxon>
        <taxon>Tracheophyta</taxon>
        <taxon>Spermatophyta</taxon>
        <taxon>Magnoliopsida</taxon>
        <taxon>eudicotyledons</taxon>
        <taxon>Gunneridae</taxon>
        <taxon>Pentapetalae</taxon>
        <taxon>rosids</taxon>
        <taxon>malvids</taxon>
        <taxon>Sapindales</taxon>
        <taxon>Sapindaceae</taxon>
        <taxon>Hippocastanoideae</taxon>
        <taxon>Acereae</taxon>
        <taxon>Acer</taxon>
    </lineage>
</organism>
<gene>
    <name evidence="1" type="ORF">LWI29_017230</name>
</gene>
<name>A0AA39TMS7_ACESA</name>
<accession>A0AA39TMS7</accession>
<protein>
    <submittedName>
        <fullName evidence="1">Uncharacterized protein</fullName>
    </submittedName>
</protein>
<sequence>MPNKKETMPMNPLMLNINSLYITKSCETISSTQPACANSTCAWCMCMAWLIGTYHFDESYPNFLDHQCLKEIQVLHLNLHFEHLHYHPHSRVDSILHDHSH</sequence>
<dbReference type="AlphaFoldDB" id="A0AA39TMS7"/>
<evidence type="ECO:0000313" key="2">
    <source>
        <dbReference type="Proteomes" id="UP001168877"/>
    </source>
</evidence>
<proteinExistence type="predicted"/>
<reference evidence="1" key="2">
    <citation type="submission" date="2023-06" db="EMBL/GenBank/DDBJ databases">
        <authorList>
            <person name="Swenson N.G."/>
            <person name="Wegrzyn J.L."/>
            <person name="Mcevoy S.L."/>
        </authorList>
    </citation>
    <scope>NUCLEOTIDE SEQUENCE</scope>
    <source>
        <strain evidence="1">NS2018</strain>
        <tissue evidence="1">Leaf</tissue>
    </source>
</reference>
<comment type="caution">
    <text evidence="1">The sequence shown here is derived from an EMBL/GenBank/DDBJ whole genome shotgun (WGS) entry which is preliminary data.</text>
</comment>